<dbReference type="GO" id="GO:0000447">
    <property type="term" value="P:endonucleolytic cleavage in ITS1 to separate SSU-rRNA from 5.8S rRNA and LSU-rRNA from tricistronic rRNA transcript (SSU-rRNA, 5.8S rRNA, LSU-rRNA)"/>
    <property type="evidence" value="ECO:0007669"/>
    <property type="project" value="TreeGrafter"/>
</dbReference>
<gene>
    <name evidence="2" type="ORF">X975_13215</name>
</gene>
<dbReference type="GO" id="GO:0030686">
    <property type="term" value="C:90S preribosome"/>
    <property type="evidence" value="ECO:0007669"/>
    <property type="project" value="TreeGrafter"/>
</dbReference>
<dbReference type="Pfam" id="PF22493">
    <property type="entry name" value="PUF_NOP9"/>
    <property type="match status" value="1"/>
</dbReference>
<dbReference type="OrthoDB" id="6424912at2759"/>
<dbReference type="STRING" id="407821.A0A087UEV3"/>
<dbReference type="GO" id="GO:0000480">
    <property type="term" value="P:endonucleolytic cleavage in 5'-ETS of tricistronic rRNA transcript (SSU-rRNA, 5.8S rRNA, LSU-rRNA)"/>
    <property type="evidence" value="ECO:0007669"/>
    <property type="project" value="TreeGrafter"/>
</dbReference>
<evidence type="ECO:0000256" key="1">
    <source>
        <dbReference type="ARBA" id="ARBA00022737"/>
    </source>
</evidence>
<proteinExistence type="predicted"/>
<protein>
    <submittedName>
        <fullName evidence="2">Uncharacterized protein</fullName>
    </submittedName>
</protein>
<dbReference type="GO" id="GO:0030688">
    <property type="term" value="C:preribosome, small subunit precursor"/>
    <property type="evidence" value="ECO:0007669"/>
    <property type="project" value="TreeGrafter"/>
</dbReference>
<dbReference type="Proteomes" id="UP000054359">
    <property type="component" value="Unassembled WGS sequence"/>
</dbReference>
<dbReference type="InterPro" id="IPR001313">
    <property type="entry name" value="Pumilio_RNA-bd_rpt"/>
</dbReference>
<dbReference type="EMBL" id="KK119510">
    <property type="protein sequence ID" value="KFM75892.1"/>
    <property type="molecule type" value="Genomic_DNA"/>
</dbReference>
<dbReference type="AlphaFoldDB" id="A0A087UEV3"/>
<feature type="non-terminal residue" evidence="2">
    <location>
        <position position="75"/>
    </location>
</feature>
<dbReference type="GO" id="GO:0000056">
    <property type="term" value="P:ribosomal small subunit export from nucleus"/>
    <property type="evidence" value="ECO:0007669"/>
    <property type="project" value="TreeGrafter"/>
</dbReference>
<dbReference type="PANTHER" id="PTHR13102">
    <property type="entry name" value="NUCLEOLAR PROTEIN 9"/>
    <property type="match status" value="1"/>
</dbReference>
<keyword evidence="1" id="KW-0677">Repeat</keyword>
<keyword evidence="3" id="KW-1185">Reference proteome</keyword>
<dbReference type="PANTHER" id="PTHR13102:SF0">
    <property type="entry name" value="NUCLEOLAR PROTEIN 9"/>
    <property type="match status" value="1"/>
</dbReference>
<accession>A0A087UEV3</accession>
<evidence type="ECO:0000313" key="3">
    <source>
        <dbReference type="Proteomes" id="UP000054359"/>
    </source>
</evidence>
<dbReference type="InterPro" id="IPR040000">
    <property type="entry name" value="NOP9"/>
</dbReference>
<name>A0A087UEV3_STEMI</name>
<dbReference type="GO" id="GO:0000472">
    <property type="term" value="P:endonucleolytic cleavage to generate mature 5'-end of SSU-rRNA from (SSU-rRNA, 5.8S rRNA, LSU-rRNA)"/>
    <property type="evidence" value="ECO:0007669"/>
    <property type="project" value="TreeGrafter"/>
</dbReference>
<dbReference type="GO" id="GO:0003723">
    <property type="term" value="F:RNA binding"/>
    <property type="evidence" value="ECO:0007669"/>
    <property type="project" value="InterPro"/>
</dbReference>
<organism evidence="2 3">
    <name type="scientific">Stegodyphus mimosarum</name>
    <name type="common">African social velvet spider</name>
    <dbReference type="NCBI Taxonomy" id="407821"/>
    <lineage>
        <taxon>Eukaryota</taxon>
        <taxon>Metazoa</taxon>
        <taxon>Ecdysozoa</taxon>
        <taxon>Arthropoda</taxon>
        <taxon>Chelicerata</taxon>
        <taxon>Arachnida</taxon>
        <taxon>Araneae</taxon>
        <taxon>Araneomorphae</taxon>
        <taxon>Entelegynae</taxon>
        <taxon>Eresoidea</taxon>
        <taxon>Eresidae</taxon>
        <taxon>Stegodyphus</taxon>
    </lineage>
</organism>
<evidence type="ECO:0000313" key="2">
    <source>
        <dbReference type="EMBL" id="KFM75892.1"/>
    </source>
</evidence>
<reference evidence="2 3" key="1">
    <citation type="submission" date="2013-11" db="EMBL/GenBank/DDBJ databases">
        <title>Genome sequencing of Stegodyphus mimosarum.</title>
        <authorList>
            <person name="Bechsgaard J."/>
        </authorList>
    </citation>
    <scope>NUCLEOTIDE SEQUENCE [LARGE SCALE GENOMIC DNA]</scope>
</reference>
<sequence length="75" mass="8427">MVVYLQGSLLVQAILNFQKPIKAVKSILNMKPSQLEFLACHVQSCHILHSFFHSASVGEKNKDKLIHLLKPITTT</sequence>
<dbReference type="GO" id="GO:0005730">
    <property type="term" value="C:nucleolus"/>
    <property type="evidence" value="ECO:0007669"/>
    <property type="project" value="TreeGrafter"/>
</dbReference>